<organism evidence="6 7">
    <name type="scientific">Ramazzottius varieornatus</name>
    <name type="common">Water bear</name>
    <name type="synonym">Tardigrade</name>
    <dbReference type="NCBI Taxonomy" id="947166"/>
    <lineage>
        <taxon>Eukaryota</taxon>
        <taxon>Metazoa</taxon>
        <taxon>Ecdysozoa</taxon>
        <taxon>Tardigrada</taxon>
        <taxon>Eutardigrada</taxon>
        <taxon>Parachela</taxon>
        <taxon>Hypsibioidea</taxon>
        <taxon>Ramazzottiidae</taxon>
        <taxon>Ramazzottius</taxon>
    </lineage>
</organism>
<keyword evidence="4 5" id="KW-0472">Membrane</keyword>
<comment type="caution">
    <text evidence="6">The sequence shown here is derived from an EMBL/GenBank/DDBJ whole genome shotgun (WGS) entry which is preliminary data.</text>
</comment>
<name>A0A1D1VSW7_RAMVA</name>
<keyword evidence="3 5" id="KW-1133">Transmembrane helix</keyword>
<evidence type="ECO:0000256" key="4">
    <source>
        <dbReference type="ARBA" id="ARBA00023136"/>
    </source>
</evidence>
<dbReference type="PANTHER" id="PTHR19282:SF544">
    <property type="entry name" value="TETRASPANIN"/>
    <property type="match status" value="1"/>
</dbReference>
<gene>
    <name evidence="6" type="primary">RvY_12667-1</name>
    <name evidence="6" type="synonym">RvY_12667.1</name>
    <name evidence="6" type="ORF">RvY_12667</name>
</gene>
<protein>
    <recommendedName>
        <fullName evidence="8">Tetraspanin</fullName>
    </recommendedName>
</protein>
<dbReference type="Proteomes" id="UP000186922">
    <property type="component" value="Unassembled WGS sequence"/>
</dbReference>
<evidence type="ECO:0000313" key="7">
    <source>
        <dbReference type="Proteomes" id="UP000186922"/>
    </source>
</evidence>
<sequence>MRVNKGKQIRVTLGQPGRNHLASFCTILSFFGVLTSLTLIAVGAAIHLLIGTYAMLLDKYNGSYLTFILVGIGLAGVAVHCLLIFLLVDFTNEERAEHFGKVCLAVLTCALLTLIAGIICFTHIAQVKASFKSGIFNGIKNYKNSTAMKTAIDEVQIQYQCCGVKGYEDWFSIQWSNESVADKAKIEKKRVKSIYHSDDVPFSCCKAASMRPCIHEALQTNGHHYNYDFRKNVTVHTTGCLAKLATFFGPGLLFIMGILICSISLLDTAIGLSTRLLYTSLQSALEAGDQFGPGVGLLLPGDIEPYEPPTAPPR</sequence>
<dbReference type="AlphaFoldDB" id="A0A1D1VSW7"/>
<evidence type="ECO:0000256" key="2">
    <source>
        <dbReference type="ARBA" id="ARBA00022692"/>
    </source>
</evidence>
<dbReference type="SUPFAM" id="SSF48652">
    <property type="entry name" value="Tetraspanin"/>
    <property type="match status" value="1"/>
</dbReference>
<keyword evidence="7" id="KW-1185">Reference proteome</keyword>
<feature type="transmembrane region" description="Helical" evidence="5">
    <location>
        <begin position="62"/>
        <end position="90"/>
    </location>
</feature>
<dbReference type="InterPro" id="IPR008952">
    <property type="entry name" value="Tetraspanin_EC2_sf"/>
</dbReference>
<proteinExistence type="predicted"/>
<comment type="subcellular location">
    <subcellularLocation>
        <location evidence="1">Membrane</location>
        <topology evidence="1">Multi-pass membrane protein</topology>
    </subcellularLocation>
</comment>
<dbReference type="Pfam" id="PF00335">
    <property type="entry name" value="Tetraspanin"/>
    <property type="match status" value="1"/>
</dbReference>
<evidence type="ECO:0000256" key="3">
    <source>
        <dbReference type="ARBA" id="ARBA00022989"/>
    </source>
</evidence>
<dbReference type="Gene3D" id="1.10.1450.10">
    <property type="entry name" value="Tetraspanin"/>
    <property type="match status" value="1"/>
</dbReference>
<dbReference type="InterPro" id="IPR018499">
    <property type="entry name" value="Tetraspanin/Peripherin"/>
</dbReference>
<evidence type="ECO:0000256" key="5">
    <source>
        <dbReference type="SAM" id="Phobius"/>
    </source>
</evidence>
<accession>A0A1D1VSW7</accession>
<keyword evidence="2 5" id="KW-0812">Transmembrane</keyword>
<dbReference type="STRING" id="947166.A0A1D1VSW7"/>
<dbReference type="OrthoDB" id="9836210at2759"/>
<evidence type="ECO:0000313" key="6">
    <source>
        <dbReference type="EMBL" id="GAV02054.1"/>
    </source>
</evidence>
<reference evidence="6 7" key="1">
    <citation type="journal article" date="2016" name="Nat. Commun.">
        <title>Extremotolerant tardigrade genome and improved radiotolerance of human cultured cells by tardigrade-unique protein.</title>
        <authorList>
            <person name="Hashimoto T."/>
            <person name="Horikawa D.D."/>
            <person name="Saito Y."/>
            <person name="Kuwahara H."/>
            <person name="Kozuka-Hata H."/>
            <person name="Shin-I T."/>
            <person name="Minakuchi Y."/>
            <person name="Ohishi K."/>
            <person name="Motoyama A."/>
            <person name="Aizu T."/>
            <person name="Enomoto A."/>
            <person name="Kondo K."/>
            <person name="Tanaka S."/>
            <person name="Hara Y."/>
            <person name="Koshikawa S."/>
            <person name="Sagara H."/>
            <person name="Miura T."/>
            <person name="Yokobori S."/>
            <person name="Miyagawa K."/>
            <person name="Suzuki Y."/>
            <person name="Kubo T."/>
            <person name="Oyama M."/>
            <person name="Kohara Y."/>
            <person name="Fujiyama A."/>
            <person name="Arakawa K."/>
            <person name="Katayama T."/>
            <person name="Toyoda A."/>
            <person name="Kunieda T."/>
        </authorList>
    </citation>
    <scope>NUCLEOTIDE SEQUENCE [LARGE SCALE GENOMIC DNA]</scope>
    <source>
        <strain evidence="6 7">YOKOZUNA-1</strain>
    </source>
</reference>
<feature type="transmembrane region" description="Helical" evidence="5">
    <location>
        <begin position="247"/>
        <end position="266"/>
    </location>
</feature>
<evidence type="ECO:0000256" key="1">
    <source>
        <dbReference type="ARBA" id="ARBA00004141"/>
    </source>
</evidence>
<feature type="transmembrane region" description="Helical" evidence="5">
    <location>
        <begin position="102"/>
        <end position="125"/>
    </location>
</feature>
<feature type="transmembrane region" description="Helical" evidence="5">
    <location>
        <begin position="21"/>
        <end position="50"/>
    </location>
</feature>
<dbReference type="PANTHER" id="PTHR19282">
    <property type="entry name" value="TETRASPANIN"/>
    <property type="match status" value="1"/>
</dbReference>
<dbReference type="GO" id="GO:0005886">
    <property type="term" value="C:plasma membrane"/>
    <property type="evidence" value="ECO:0007669"/>
    <property type="project" value="TreeGrafter"/>
</dbReference>
<dbReference type="EMBL" id="BDGG01000007">
    <property type="protein sequence ID" value="GAV02054.1"/>
    <property type="molecule type" value="Genomic_DNA"/>
</dbReference>
<evidence type="ECO:0008006" key="8">
    <source>
        <dbReference type="Google" id="ProtNLM"/>
    </source>
</evidence>